<protein>
    <submittedName>
        <fullName evidence="3">DUF6356 family protein</fullName>
    </submittedName>
</protein>
<reference evidence="3 5" key="4">
    <citation type="journal article" date="2023" name="FEMS Microbes">
        <title>Whole genomes of deep-sea sponge-associated bacteria exhibit high novel natural product potential.</title>
        <authorList>
            <person name="Hesketh-Best P.J."/>
            <person name="January G.G."/>
            <person name="Koch M.J."/>
            <person name="Warburton P.J."/>
            <person name="Howell K.L."/>
            <person name="Upton M."/>
        </authorList>
    </citation>
    <scope>NUCLEOTIDE SEQUENCE [LARGE SCALE GENOMIC DNA]</scope>
    <source>
        <strain evidence="3 5">PC206-O</strain>
    </source>
</reference>
<accession>A0A1Z3U7U6</accession>
<dbReference type="Proteomes" id="UP000197050">
    <property type="component" value="Chromosome"/>
</dbReference>
<evidence type="ECO:0000256" key="1">
    <source>
        <dbReference type="SAM" id="MobiDB-lite"/>
    </source>
</evidence>
<dbReference type="KEGG" id="bvc:CEP68_07350"/>
<dbReference type="Proteomes" id="UP001272940">
    <property type="component" value="Unassembled WGS sequence"/>
</dbReference>
<dbReference type="EMBL" id="JAMYEC010000006">
    <property type="protein sequence ID" value="MDX2335394.1"/>
    <property type="molecule type" value="Genomic_DNA"/>
</dbReference>
<feature type="region of interest" description="Disordered" evidence="1">
    <location>
        <begin position="1"/>
        <end position="20"/>
    </location>
</feature>
<reference evidence="2" key="2">
    <citation type="submission" date="2017-12" db="EMBL/GenBank/DDBJ databases">
        <title>FDA dAtabase for Regulatory Grade micrObial Sequences (FDA-ARGOS): Supporting development and validation of Infectious Disease Dx tests.</title>
        <authorList>
            <person name="Campos J."/>
            <person name="Goldberg B."/>
            <person name="Tallon L."/>
            <person name="Sadzewicz L."/>
            <person name="Sengamalay N."/>
            <person name="Ott S."/>
            <person name="Godinez A."/>
            <person name="Nagaraj S."/>
            <person name="Vavikolanu K."/>
            <person name="Vyas G."/>
            <person name="Nadendla S."/>
            <person name="Aluvathingal J."/>
            <person name="Geyer C."/>
            <person name="Nandy P."/>
            <person name="Hobson J."/>
            <person name="Sichtig H."/>
        </authorList>
    </citation>
    <scope>NUCLEOTIDE SEQUENCE</scope>
    <source>
        <strain evidence="2">FDAARGOS_289</strain>
    </source>
</reference>
<dbReference type="Pfam" id="PF19883">
    <property type="entry name" value="DUF6356"/>
    <property type="match status" value="1"/>
</dbReference>
<feature type="compositionally biased region" description="Basic and acidic residues" evidence="1">
    <location>
        <begin position="1"/>
        <end position="10"/>
    </location>
</feature>
<evidence type="ECO:0000313" key="3">
    <source>
        <dbReference type="EMBL" id="MDX2335394.1"/>
    </source>
</evidence>
<dbReference type="EMBL" id="CP022048">
    <property type="protein sequence ID" value="ASE39331.1"/>
    <property type="molecule type" value="Genomic_DNA"/>
</dbReference>
<dbReference type="RefSeq" id="WP_066629105.1">
    <property type="nucleotide sequence ID" value="NZ_CP022048.2"/>
</dbReference>
<proteinExistence type="predicted"/>
<evidence type="ECO:0000313" key="5">
    <source>
        <dbReference type="Proteomes" id="UP001272940"/>
    </source>
</evidence>
<sequence>MSQTTIDRRRSGSTPFDRLFRDHPREVDETYLQHMAASAGFGFKLLGLAGAAFAHAIVPGVHKTTVSTAIRSMAKDMGGRAEEARETRMRDAGVWDVGL</sequence>
<gene>
    <name evidence="2" type="ORF">CEP68_07350</name>
    <name evidence="3" type="ORF">NJD11_10650</name>
</gene>
<dbReference type="InterPro" id="IPR045936">
    <property type="entry name" value="DUF6356"/>
</dbReference>
<evidence type="ECO:0000313" key="2">
    <source>
        <dbReference type="EMBL" id="ASE39331.1"/>
    </source>
</evidence>
<dbReference type="GeneID" id="34014614"/>
<keyword evidence="5" id="KW-1185">Reference proteome</keyword>
<dbReference type="AlphaFoldDB" id="A0A1Z3U7U6"/>
<reference evidence="4" key="1">
    <citation type="submission" date="2017-06" db="EMBL/GenBank/DDBJ databases">
        <title>FDA dAtabase for Regulatory Grade micrObial Sequences (FDA-ARGOS): Supporting development and validation of Infectious Disease Dx tests.</title>
        <authorList>
            <person name="Minogue T."/>
            <person name="Wolcott M."/>
            <person name="Wasieloski L."/>
            <person name="Aguilar W."/>
            <person name="Moore D."/>
            <person name="Tallon L."/>
            <person name="Sadzewicz L."/>
            <person name="Sengamalay N."/>
            <person name="Ott S."/>
            <person name="Godinez A."/>
            <person name="Nagaraj S."/>
            <person name="Nadendla S."/>
            <person name="Geyer C."/>
            <person name="Sichtig H."/>
        </authorList>
    </citation>
    <scope>NUCLEOTIDE SEQUENCE [LARGE SCALE GENOMIC DNA]</scope>
    <source>
        <strain evidence="4">FDAARGOS_289</strain>
    </source>
</reference>
<organism evidence="2 4">
    <name type="scientific">Brevundimonas vesicularis</name>
    <name type="common">Pseudomonas vesicularis</name>
    <dbReference type="NCBI Taxonomy" id="41276"/>
    <lineage>
        <taxon>Bacteria</taxon>
        <taxon>Pseudomonadati</taxon>
        <taxon>Pseudomonadota</taxon>
        <taxon>Alphaproteobacteria</taxon>
        <taxon>Caulobacterales</taxon>
        <taxon>Caulobacteraceae</taxon>
        <taxon>Brevundimonas</taxon>
    </lineage>
</organism>
<reference evidence="3" key="3">
    <citation type="submission" date="2022-06" db="EMBL/GenBank/DDBJ databases">
        <authorList>
            <person name="Hesketh-Best P.J."/>
            <person name="Koch M.J."/>
        </authorList>
    </citation>
    <scope>NUCLEOTIDE SEQUENCE</scope>
    <source>
        <strain evidence="3">PC206-O</strain>
    </source>
</reference>
<name>A0A1Z3U7U6_BREVE</name>
<evidence type="ECO:0000313" key="4">
    <source>
        <dbReference type="Proteomes" id="UP000197050"/>
    </source>
</evidence>